<dbReference type="RefSeq" id="WP_100923343.1">
    <property type="nucleotide sequence ID" value="NZ_CP020372.1"/>
</dbReference>
<dbReference type="InterPro" id="IPR016193">
    <property type="entry name" value="Cytidine_deaminase-like"/>
</dbReference>
<keyword evidence="5" id="KW-0614">Plasmid</keyword>
<keyword evidence="5" id="KW-0808">Transferase</keyword>
<comment type="function">
    <text evidence="3">Required for formate dehydrogenase (FDH) activity. Acts as a sulfur carrier protein that transfers sulfur from IscS to the molybdenum cofactor prior to its insertion into FDH.</text>
</comment>
<dbReference type="EMBL" id="CP020372">
    <property type="protein sequence ID" value="AUB85735.1"/>
    <property type="molecule type" value="Genomic_DNA"/>
</dbReference>
<dbReference type="NCBIfam" id="TIGR00129">
    <property type="entry name" value="fdhD_narQ"/>
    <property type="match status" value="1"/>
</dbReference>
<dbReference type="GO" id="GO:0097163">
    <property type="term" value="F:sulfur carrier activity"/>
    <property type="evidence" value="ECO:0007669"/>
    <property type="project" value="UniProtKB-UniRule"/>
</dbReference>
<organism evidence="5 6">
    <name type="scientific">Candidatus Thiodictyon syntrophicum</name>
    <dbReference type="NCBI Taxonomy" id="1166950"/>
    <lineage>
        <taxon>Bacteria</taxon>
        <taxon>Pseudomonadati</taxon>
        <taxon>Pseudomonadota</taxon>
        <taxon>Gammaproteobacteria</taxon>
        <taxon>Chromatiales</taxon>
        <taxon>Chromatiaceae</taxon>
        <taxon>Thiodictyon</taxon>
    </lineage>
</organism>
<dbReference type="Pfam" id="PF02634">
    <property type="entry name" value="FdhD-NarQ"/>
    <property type="match status" value="1"/>
</dbReference>
<dbReference type="Gene3D" id="3.40.140.10">
    <property type="entry name" value="Cytidine Deaminase, domain 2"/>
    <property type="match status" value="1"/>
</dbReference>
<evidence type="ECO:0000313" key="5">
    <source>
        <dbReference type="EMBL" id="AUB85735.1"/>
    </source>
</evidence>
<dbReference type="Gene3D" id="3.10.20.10">
    <property type="match status" value="1"/>
</dbReference>
<comment type="subcellular location">
    <subcellularLocation>
        <location evidence="3">Cytoplasm</location>
    </subcellularLocation>
</comment>
<dbReference type="PANTHER" id="PTHR30592">
    <property type="entry name" value="FORMATE DEHYDROGENASE"/>
    <property type="match status" value="1"/>
</dbReference>
<gene>
    <name evidence="3" type="primary">fdhD</name>
    <name evidence="5" type="ORF">THSYN_32905</name>
</gene>
<evidence type="ECO:0000256" key="1">
    <source>
        <dbReference type="ARBA" id="ARBA00022490"/>
    </source>
</evidence>
<evidence type="ECO:0000256" key="2">
    <source>
        <dbReference type="ARBA" id="ARBA00023150"/>
    </source>
</evidence>
<evidence type="ECO:0000313" key="6">
    <source>
        <dbReference type="Proteomes" id="UP000232638"/>
    </source>
</evidence>
<evidence type="ECO:0000256" key="4">
    <source>
        <dbReference type="SAM" id="MobiDB-lite"/>
    </source>
</evidence>
<dbReference type="GO" id="GO:0005737">
    <property type="term" value="C:cytoplasm"/>
    <property type="evidence" value="ECO:0007669"/>
    <property type="project" value="UniProtKB-SubCell"/>
</dbReference>
<dbReference type="PANTHER" id="PTHR30592:SF1">
    <property type="entry name" value="SULFUR CARRIER PROTEIN FDHD"/>
    <property type="match status" value="1"/>
</dbReference>
<dbReference type="SUPFAM" id="SSF53927">
    <property type="entry name" value="Cytidine deaminase-like"/>
    <property type="match status" value="1"/>
</dbReference>
<dbReference type="OrthoDB" id="3197277at2"/>
<keyword evidence="1 3" id="KW-0963">Cytoplasm</keyword>
<reference evidence="5 6" key="1">
    <citation type="submission" date="2017-03" db="EMBL/GenBank/DDBJ databases">
        <title>Complete genome sequence of Candidatus 'Thiodictyon syntrophicum' sp. nov. strain Cad16T, a photolithoautotroph purple sulfur bacterium isolated from an alpine meromictic lake.</title>
        <authorList>
            <person name="Luedin S.M."/>
            <person name="Pothier J.F."/>
            <person name="Danza F."/>
            <person name="Storelli N."/>
            <person name="Wittwer M."/>
            <person name="Tonolla M."/>
        </authorList>
    </citation>
    <scope>NUCLEOTIDE SEQUENCE [LARGE SCALE GENOMIC DNA]</scope>
    <source>
        <strain evidence="5 6">Cad16T</strain>
        <plasmid evidence="6">Plasmid pts485</plasmid>
    </source>
</reference>
<accession>A0A2K8UJN4</accession>
<dbReference type="HAMAP" id="MF_00187">
    <property type="entry name" value="FdhD"/>
    <property type="match status" value="1"/>
</dbReference>
<dbReference type="AlphaFoldDB" id="A0A2K8UJN4"/>
<keyword evidence="6" id="KW-1185">Reference proteome</keyword>
<dbReference type="GO" id="GO:0016783">
    <property type="term" value="F:sulfurtransferase activity"/>
    <property type="evidence" value="ECO:0007669"/>
    <property type="project" value="InterPro"/>
</dbReference>
<feature type="binding site" evidence="3">
    <location>
        <begin position="293"/>
        <end position="298"/>
    </location>
    <ligand>
        <name>Mo-bis(molybdopterin guanine dinucleotide)</name>
        <dbReference type="ChEBI" id="CHEBI:60539"/>
    </ligand>
</feature>
<dbReference type="Proteomes" id="UP000232638">
    <property type="component" value="Plasmid pTs485"/>
</dbReference>
<feature type="region of interest" description="Disordered" evidence="4">
    <location>
        <begin position="1"/>
        <end position="37"/>
    </location>
</feature>
<comment type="similarity">
    <text evidence="3">Belongs to the FdhD family.</text>
</comment>
<protein>
    <recommendedName>
        <fullName evidence="3">Sulfur carrier protein FdhD</fullName>
    </recommendedName>
</protein>
<proteinExistence type="inferred from homology"/>
<feature type="active site" description="Cysteine persulfide intermediate" evidence="3">
    <location>
        <position position="154"/>
    </location>
</feature>
<dbReference type="InterPro" id="IPR003786">
    <property type="entry name" value="FdhD"/>
</dbReference>
<keyword evidence="2 3" id="KW-0501">Molybdenum cofactor biosynthesis</keyword>
<name>A0A2K8UJN4_9GAMM</name>
<evidence type="ECO:0000256" key="3">
    <source>
        <dbReference type="HAMAP-Rule" id="MF_00187"/>
    </source>
</evidence>
<feature type="compositionally biased region" description="Basic and acidic residues" evidence="4">
    <location>
        <begin position="17"/>
        <end position="26"/>
    </location>
</feature>
<geneLocation type="plasmid" evidence="6">
    <name>pts485</name>
</geneLocation>
<sequence length="313" mass="33338">MHASQGPRAAPVGAVFSRDEDRRDPAAGRYLPGAATPLQGLEGPADWPSHQGVQVLQLEGGQALERPDQVIEEVPLALVYNRISHAVMLVTPVDLADFVLGFSLGEGILGAAADLHDCELVQVRGGIEARMRISAARFAALKERRRTLAGRTGCGLCGVESLQALERPTVPVERTCRPRPGVIARALADLPRHQPLFRLTGGGHAAAWVGADGAVRLVREDVGRHNALDKLIGALTRQGTDPADGFAICTSRASYEMVQKAMTAGIGLLIAVSAPTAAAIRLAEAAHLTLIGFARGERMLVYTHPWESTEVLW</sequence>
<dbReference type="GO" id="GO:0006777">
    <property type="term" value="P:Mo-molybdopterin cofactor biosynthetic process"/>
    <property type="evidence" value="ECO:0007669"/>
    <property type="project" value="UniProtKB-UniRule"/>
</dbReference>
<dbReference type="KEGG" id="tsy:THSYN_32905"/>